<proteinExistence type="predicted"/>
<gene>
    <name evidence="2" type="ORF">I4641_20275</name>
</gene>
<keyword evidence="3" id="KW-1185">Reference proteome</keyword>
<feature type="non-terminal residue" evidence="2">
    <location>
        <position position="78"/>
    </location>
</feature>
<feature type="compositionally biased region" description="Acidic residues" evidence="1">
    <location>
        <begin position="54"/>
        <end position="78"/>
    </location>
</feature>
<name>A0A964BW31_9CYAN</name>
<dbReference type="EMBL" id="JADWDC010000076">
    <property type="protein sequence ID" value="MCC0179303.1"/>
    <property type="molecule type" value="Genomic_DNA"/>
</dbReference>
<protein>
    <submittedName>
        <fullName evidence="2">Uncharacterized protein</fullName>
    </submittedName>
</protein>
<evidence type="ECO:0000313" key="2">
    <source>
        <dbReference type="EMBL" id="MCC0179303.1"/>
    </source>
</evidence>
<evidence type="ECO:0000256" key="1">
    <source>
        <dbReference type="SAM" id="MobiDB-lite"/>
    </source>
</evidence>
<evidence type="ECO:0000313" key="3">
    <source>
        <dbReference type="Proteomes" id="UP000729733"/>
    </source>
</evidence>
<dbReference type="Proteomes" id="UP000729733">
    <property type="component" value="Unassembled WGS sequence"/>
</dbReference>
<sequence>MKLQLKALSVTLGLVALLGVGTSVKSSTIEVSQLDTSAEISPDGIELQDLKEIDDTELEASEEIDDTELEASEETDDT</sequence>
<reference evidence="2" key="1">
    <citation type="journal article" date="2021" name="Antonie Van Leeuwenhoek">
        <title>Draft genome and description of Waterburya agarophytonicola gen. nov. sp. nov. (Pleurocapsales, Cyanobacteria): a seaweed symbiont.</title>
        <authorList>
            <person name="Bonthond G."/>
            <person name="Shalygin S."/>
            <person name="Bayer T."/>
            <person name="Weinberger F."/>
        </authorList>
    </citation>
    <scope>NUCLEOTIDE SEQUENCE</scope>
    <source>
        <strain evidence="2">KI4</strain>
    </source>
</reference>
<organism evidence="2 3">
    <name type="scientific">Waterburya agarophytonicola KI4</name>
    <dbReference type="NCBI Taxonomy" id="2874699"/>
    <lineage>
        <taxon>Bacteria</taxon>
        <taxon>Bacillati</taxon>
        <taxon>Cyanobacteriota</taxon>
        <taxon>Cyanophyceae</taxon>
        <taxon>Pleurocapsales</taxon>
        <taxon>Hyellaceae</taxon>
        <taxon>Waterburya</taxon>
        <taxon>Waterburya agarophytonicola</taxon>
    </lineage>
</organism>
<accession>A0A964BW31</accession>
<feature type="region of interest" description="Disordered" evidence="1">
    <location>
        <begin position="45"/>
        <end position="78"/>
    </location>
</feature>
<dbReference type="AlphaFoldDB" id="A0A964BW31"/>
<comment type="caution">
    <text evidence="2">The sequence shown here is derived from an EMBL/GenBank/DDBJ whole genome shotgun (WGS) entry which is preliminary data.</text>
</comment>